<accession>A0ACC0G245</accession>
<proteinExistence type="predicted"/>
<evidence type="ECO:0000313" key="1">
    <source>
        <dbReference type="EMBL" id="KAI7994487.1"/>
    </source>
</evidence>
<evidence type="ECO:0000313" key="2">
    <source>
        <dbReference type="Proteomes" id="UP001060215"/>
    </source>
</evidence>
<protein>
    <submittedName>
        <fullName evidence="1">Uncharacterized protein</fullName>
    </submittedName>
</protein>
<gene>
    <name evidence="1" type="ORF">LOK49_LG11G02113</name>
</gene>
<reference evidence="1 2" key="1">
    <citation type="journal article" date="2022" name="Plant J.">
        <title>Chromosome-level genome of Camellia lanceoleosa provides a valuable resource for understanding genome evolution and self-incompatibility.</title>
        <authorList>
            <person name="Gong W."/>
            <person name="Xiao S."/>
            <person name="Wang L."/>
            <person name="Liao Z."/>
            <person name="Chang Y."/>
            <person name="Mo W."/>
            <person name="Hu G."/>
            <person name="Li W."/>
            <person name="Zhao G."/>
            <person name="Zhu H."/>
            <person name="Hu X."/>
            <person name="Ji K."/>
            <person name="Xiang X."/>
            <person name="Song Q."/>
            <person name="Yuan D."/>
            <person name="Jin S."/>
            <person name="Zhang L."/>
        </authorList>
    </citation>
    <scope>NUCLEOTIDE SEQUENCE [LARGE SCALE GENOMIC DNA]</scope>
    <source>
        <strain evidence="1">SQ_2022a</strain>
    </source>
</reference>
<dbReference type="Proteomes" id="UP001060215">
    <property type="component" value="Chromosome 12"/>
</dbReference>
<sequence length="317" mass="36234">MPRTKRARPQVGESSNPPRRQEQQPQNQSYPTDDFFSESHELAFPNFSRRPIVTRRRVNLPTQYDTLLVSKLEAMRWPNLINLPQKVYLRLLSLFYVHLRGTQEEDGNFILLSYVKGKGIQFDIPTLASIIGVEVGDENIHFQSEAELANIVGNAIDVYTTICENRFIGTSLQARHLKPYLRILHRWIVENITPKKGHLNAVPYFNAYLLYCFEIGHKLDLCYIIMKEMMFTNQAQFTGRSLLFGALLTKIFKHFRVHLVDEMDIKIHSPINQYTVTCAGAASNLMGSVNAPEDSEDEVPPDDAPEDPPANVMPSTE</sequence>
<keyword evidence="2" id="KW-1185">Reference proteome</keyword>
<dbReference type="EMBL" id="CM045769">
    <property type="protein sequence ID" value="KAI7994487.1"/>
    <property type="molecule type" value="Genomic_DNA"/>
</dbReference>
<comment type="caution">
    <text evidence="1">The sequence shown here is derived from an EMBL/GenBank/DDBJ whole genome shotgun (WGS) entry which is preliminary data.</text>
</comment>
<name>A0ACC0G245_9ERIC</name>
<organism evidence="1 2">
    <name type="scientific">Camellia lanceoleosa</name>
    <dbReference type="NCBI Taxonomy" id="1840588"/>
    <lineage>
        <taxon>Eukaryota</taxon>
        <taxon>Viridiplantae</taxon>
        <taxon>Streptophyta</taxon>
        <taxon>Embryophyta</taxon>
        <taxon>Tracheophyta</taxon>
        <taxon>Spermatophyta</taxon>
        <taxon>Magnoliopsida</taxon>
        <taxon>eudicotyledons</taxon>
        <taxon>Gunneridae</taxon>
        <taxon>Pentapetalae</taxon>
        <taxon>asterids</taxon>
        <taxon>Ericales</taxon>
        <taxon>Theaceae</taxon>
        <taxon>Camellia</taxon>
    </lineage>
</organism>